<dbReference type="Pfam" id="PF05954">
    <property type="entry name" value="Phage_GPD"/>
    <property type="match status" value="1"/>
</dbReference>
<reference evidence="1 2" key="1">
    <citation type="journal article" date="2017" name="Nat. Microbiol.">
        <title>Natural product diversity associated with the nematode symbionts Photorhabdus and Xenorhabdus.</title>
        <authorList>
            <person name="Tobias N.J."/>
            <person name="Wolff H."/>
            <person name="Djahanschiri B."/>
            <person name="Grundmann F."/>
            <person name="Kronenwerth M."/>
            <person name="Shi Y.M."/>
            <person name="Simonyi S."/>
            <person name="Grun P."/>
            <person name="Shapiro-Ilan D."/>
            <person name="Pidot S.J."/>
            <person name="Stinear T.P."/>
            <person name="Ebersberger I."/>
            <person name="Bode H.B."/>
        </authorList>
    </citation>
    <scope>NUCLEOTIDE SEQUENCE [LARGE SCALE GENOMIC DNA]</scope>
    <source>
        <strain evidence="1 2">DSM 16342</strain>
    </source>
</reference>
<evidence type="ECO:0000313" key="2">
    <source>
        <dbReference type="Proteomes" id="UP000225833"/>
    </source>
</evidence>
<proteinExistence type="predicted"/>
<dbReference type="SUPFAM" id="SSF69279">
    <property type="entry name" value="Phage tail proteins"/>
    <property type="match status" value="1"/>
</dbReference>
<dbReference type="Gene3D" id="2.30.110.50">
    <property type="match status" value="1"/>
</dbReference>
<organism evidence="1 2">
    <name type="scientific">Xenorhabdus budapestensis</name>
    <dbReference type="NCBI Taxonomy" id="290110"/>
    <lineage>
        <taxon>Bacteria</taxon>
        <taxon>Pseudomonadati</taxon>
        <taxon>Pseudomonadota</taxon>
        <taxon>Gammaproteobacteria</taxon>
        <taxon>Enterobacterales</taxon>
        <taxon>Morganellaceae</taxon>
        <taxon>Xenorhabdus</taxon>
    </lineage>
</organism>
<dbReference type="EMBL" id="NIBS01000005">
    <property type="protein sequence ID" value="PHM28369.1"/>
    <property type="molecule type" value="Genomic_DNA"/>
</dbReference>
<dbReference type="Proteomes" id="UP000225833">
    <property type="component" value="Unassembled WGS sequence"/>
</dbReference>
<sequence>MDFTLNESFPQPFNLNVGLASADPAIDFPTVLDRTATLTILQDGVEQRSITGVVSYFEQGNTVFGITSGIRNCNKYKIGSFIF</sequence>
<protein>
    <submittedName>
        <fullName evidence="1">Uncharacterized protein</fullName>
    </submittedName>
</protein>
<name>A0A2D0J223_XENBU</name>
<comment type="caution">
    <text evidence="1">The sequence shown here is derived from an EMBL/GenBank/DDBJ whole genome shotgun (WGS) entry which is preliminary data.</text>
</comment>
<accession>A0A2D0J223</accession>
<gene>
    <name evidence="1" type="ORF">Xbud_01377</name>
</gene>
<evidence type="ECO:0000313" key="1">
    <source>
        <dbReference type="EMBL" id="PHM28369.1"/>
    </source>
</evidence>
<dbReference type="AlphaFoldDB" id="A0A2D0J223"/>